<evidence type="ECO:0000256" key="1">
    <source>
        <dbReference type="SAM" id="Phobius"/>
    </source>
</evidence>
<evidence type="ECO:0000313" key="2">
    <source>
        <dbReference type="EMBL" id="SUU84693.1"/>
    </source>
</evidence>
<gene>
    <name evidence="2" type="ORF">NCTC12722_01891</name>
</gene>
<organism evidence="2 3">
    <name type="scientific">Afipia felis</name>
    <name type="common">Cat scratch disease bacillus</name>
    <dbReference type="NCBI Taxonomy" id="1035"/>
    <lineage>
        <taxon>Bacteria</taxon>
        <taxon>Pseudomonadati</taxon>
        <taxon>Pseudomonadota</taxon>
        <taxon>Alphaproteobacteria</taxon>
        <taxon>Hyphomicrobiales</taxon>
        <taxon>Nitrobacteraceae</taxon>
        <taxon>Afipia</taxon>
    </lineage>
</organism>
<dbReference type="RefSeq" id="WP_002715518.1">
    <property type="nucleotide sequence ID" value="NZ_UFSI01000001.1"/>
</dbReference>
<sequence>MSAIEPNWLSMLWFILFATICGVSLLIVSGMFPLGRDAEGRSSGLTALLVLGNAALLAALAIGTGFYGYTELRWSTLVVVTGLIVLFAPGLFEEWRWSVGSIKTQLAILVGVQVVALLALNRIGGMALPFAS</sequence>
<protein>
    <submittedName>
        <fullName evidence="2">Uncharacterized protein</fullName>
    </submittedName>
</protein>
<dbReference type="Proteomes" id="UP000254343">
    <property type="component" value="Unassembled WGS sequence"/>
</dbReference>
<feature type="transmembrane region" description="Helical" evidence="1">
    <location>
        <begin position="74"/>
        <end position="92"/>
    </location>
</feature>
<keyword evidence="1" id="KW-1133">Transmembrane helix</keyword>
<name>A0A380W8A0_AFIFE</name>
<dbReference type="AlphaFoldDB" id="A0A380W8A0"/>
<reference evidence="2 3" key="1">
    <citation type="submission" date="2018-06" db="EMBL/GenBank/DDBJ databases">
        <authorList>
            <consortium name="Pathogen Informatics"/>
            <person name="Doyle S."/>
        </authorList>
    </citation>
    <scope>NUCLEOTIDE SEQUENCE [LARGE SCALE GENOMIC DNA]</scope>
    <source>
        <strain evidence="2 3">NCTC12722</strain>
    </source>
</reference>
<proteinExistence type="predicted"/>
<feature type="transmembrane region" description="Helical" evidence="1">
    <location>
        <begin position="46"/>
        <end position="68"/>
    </location>
</feature>
<evidence type="ECO:0000313" key="3">
    <source>
        <dbReference type="Proteomes" id="UP000254343"/>
    </source>
</evidence>
<feature type="transmembrane region" description="Helical" evidence="1">
    <location>
        <begin position="104"/>
        <end position="123"/>
    </location>
</feature>
<accession>A0A380W8A0</accession>
<keyword evidence="1" id="KW-0472">Membrane</keyword>
<keyword evidence="1" id="KW-0812">Transmembrane</keyword>
<feature type="transmembrane region" description="Helical" evidence="1">
    <location>
        <begin position="12"/>
        <end position="34"/>
    </location>
</feature>
<dbReference type="OrthoDB" id="7851455at2"/>
<dbReference type="EMBL" id="UIGB01000001">
    <property type="protein sequence ID" value="SUU84693.1"/>
    <property type="molecule type" value="Genomic_DNA"/>
</dbReference>